<comment type="caution">
    <text evidence="1">The sequence shown here is derived from an EMBL/GenBank/DDBJ whole genome shotgun (WGS) entry which is preliminary data.</text>
</comment>
<evidence type="ECO:0000313" key="1">
    <source>
        <dbReference type="EMBL" id="GFC95518.1"/>
    </source>
</evidence>
<dbReference type="EMBL" id="BKCJ011154900">
    <property type="protein sequence ID" value="GFC95518.1"/>
    <property type="molecule type" value="Genomic_DNA"/>
</dbReference>
<feature type="non-terminal residue" evidence="1">
    <location>
        <position position="166"/>
    </location>
</feature>
<sequence>LEAGIAAKSGEVAGLNGKNFELLGKVSGLKSTREELDSQVSKQKVDCEVLRNEETSVELDAHIPDVRRDIDNDLYPHMFIAIAERRWVLSHDVCRVVMKCAQFVECQSALGKVTILVYPESGSVIHEIPLSEVISAVCVAAERSGLCLPFSSASGRGAIAALLQDF</sequence>
<organism evidence="1">
    <name type="scientific">Tanacetum cinerariifolium</name>
    <name type="common">Dalmatian daisy</name>
    <name type="synonym">Chrysanthemum cinerariifolium</name>
    <dbReference type="NCBI Taxonomy" id="118510"/>
    <lineage>
        <taxon>Eukaryota</taxon>
        <taxon>Viridiplantae</taxon>
        <taxon>Streptophyta</taxon>
        <taxon>Embryophyta</taxon>
        <taxon>Tracheophyta</taxon>
        <taxon>Spermatophyta</taxon>
        <taxon>Magnoliopsida</taxon>
        <taxon>eudicotyledons</taxon>
        <taxon>Gunneridae</taxon>
        <taxon>Pentapetalae</taxon>
        <taxon>asterids</taxon>
        <taxon>campanulids</taxon>
        <taxon>Asterales</taxon>
        <taxon>Asteraceae</taxon>
        <taxon>Asteroideae</taxon>
        <taxon>Anthemideae</taxon>
        <taxon>Anthemidinae</taxon>
        <taxon>Tanacetum</taxon>
    </lineage>
</organism>
<accession>A0A699SEC2</accession>
<dbReference type="AlphaFoldDB" id="A0A699SEC2"/>
<feature type="non-terminal residue" evidence="1">
    <location>
        <position position="1"/>
    </location>
</feature>
<reference evidence="1" key="1">
    <citation type="journal article" date="2019" name="Sci. Rep.">
        <title>Draft genome of Tanacetum cinerariifolium, the natural source of mosquito coil.</title>
        <authorList>
            <person name="Yamashiro T."/>
            <person name="Shiraishi A."/>
            <person name="Satake H."/>
            <person name="Nakayama K."/>
        </authorList>
    </citation>
    <scope>NUCLEOTIDE SEQUENCE</scope>
</reference>
<gene>
    <name evidence="1" type="ORF">Tci_867488</name>
</gene>
<protein>
    <recommendedName>
        <fullName evidence="2">Transposase (Putative), gypsy type</fullName>
    </recommendedName>
</protein>
<name>A0A699SEC2_TANCI</name>
<proteinExistence type="predicted"/>
<evidence type="ECO:0008006" key="2">
    <source>
        <dbReference type="Google" id="ProtNLM"/>
    </source>
</evidence>